<evidence type="ECO:0000256" key="12">
    <source>
        <dbReference type="ARBA" id="ARBA00041372"/>
    </source>
</evidence>
<keyword evidence="5" id="KW-0809">Transit peptide</keyword>
<evidence type="ECO:0000256" key="14">
    <source>
        <dbReference type="ARBA" id="ARBA00042707"/>
    </source>
</evidence>
<dbReference type="FunFam" id="3.30.830.10:FF:000026">
    <property type="entry name" value="Cytochrome b-c1 complex subunit 2, mitochondrial"/>
    <property type="match status" value="1"/>
</dbReference>
<dbReference type="FunFam" id="3.30.830.10:FF:000018">
    <property type="entry name" value="Cytochrome b-c1 complex subunit 2, mitochondrial"/>
    <property type="match status" value="1"/>
</dbReference>
<dbReference type="Pfam" id="PF05193">
    <property type="entry name" value="Peptidase_M16_C"/>
    <property type="match status" value="1"/>
</dbReference>
<dbReference type="EMBL" id="OX395139">
    <property type="protein sequence ID" value="CAI5792104.1"/>
    <property type="molecule type" value="Genomic_DNA"/>
</dbReference>
<dbReference type="GO" id="GO:0005743">
    <property type="term" value="C:mitochondrial inner membrane"/>
    <property type="evidence" value="ECO:0007669"/>
    <property type="project" value="UniProtKB-SubCell"/>
</dbReference>
<keyword evidence="7" id="KW-0007">Acetylation</keyword>
<reference evidence="18" key="1">
    <citation type="submission" date="2022-12" db="EMBL/GenBank/DDBJ databases">
        <authorList>
            <person name="Alioto T."/>
            <person name="Alioto T."/>
            <person name="Gomez Garrido J."/>
        </authorList>
    </citation>
    <scope>NUCLEOTIDE SEQUENCE</scope>
</reference>
<keyword evidence="3" id="KW-0679">Respiratory chain</keyword>
<dbReference type="InterPro" id="IPR007863">
    <property type="entry name" value="Peptidase_M16_C"/>
</dbReference>
<keyword evidence="9" id="KW-0472">Membrane</keyword>
<evidence type="ECO:0000256" key="6">
    <source>
        <dbReference type="ARBA" id="ARBA00022982"/>
    </source>
</evidence>
<dbReference type="Pfam" id="PF00675">
    <property type="entry name" value="Peptidase_M16"/>
    <property type="match status" value="1"/>
</dbReference>
<gene>
    <name evidence="18" type="ORF">PODLI_1B037633</name>
</gene>
<protein>
    <recommendedName>
        <fullName evidence="11">Cytochrome b-c1 complex subunit 2, mitochondrial</fullName>
    </recommendedName>
    <alternativeName>
        <fullName evidence="13">Complex III subunit 2</fullName>
    </alternativeName>
    <alternativeName>
        <fullName evidence="12">Core protein II</fullName>
    </alternativeName>
    <alternativeName>
        <fullName evidence="14">Ubiquinol-cytochrome-c reductase complex core protein 2</fullName>
    </alternativeName>
</protein>
<dbReference type="SUPFAM" id="SSF63411">
    <property type="entry name" value="LuxS/MPP-like metallohydrolase"/>
    <property type="match status" value="2"/>
</dbReference>
<evidence type="ECO:0000256" key="15">
    <source>
        <dbReference type="ARBA" id="ARBA00064731"/>
    </source>
</evidence>
<accession>A0AA35LAK5</accession>
<evidence type="ECO:0000259" key="16">
    <source>
        <dbReference type="Pfam" id="PF00675"/>
    </source>
</evidence>
<evidence type="ECO:0000256" key="4">
    <source>
        <dbReference type="ARBA" id="ARBA00022792"/>
    </source>
</evidence>
<evidence type="ECO:0000256" key="13">
    <source>
        <dbReference type="ARBA" id="ARBA00041778"/>
    </source>
</evidence>
<dbReference type="InterPro" id="IPR011249">
    <property type="entry name" value="Metalloenz_LuxS/M16"/>
</dbReference>
<dbReference type="Proteomes" id="UP001178461">
    <property type="component" value="Chromosome 14"/>
</dbReference>
<dbReference type="AlphaFoldDB" id="A0AA35LAK5"/>
<dbReference type="InterPro" id="IPR011765">
    <property type="entry name" value="Pept_M16_N"/>
</dbReference>
<name>A0AA35LAK5_9SAUR</name>
<keyword evidence="4" id="KW-0999">Mitochondrion inner membrane</keyword>
<dbReference type="PANTHER" id="PTHR11851:SF226">
    <property type="entry name" value="CYTOCHROME B-C1 COMPLEX SUBUNIT 2, MITOCHONDRIAL"/>
    <property type="match status" value="1"/>
</dbReference>
<keyword evidence="8" id="KW-0496">Mitochondrion</keyword>
<evidence type="ECO:0000313" key="18">
    <source>
        <dbReference type="EMBL" id="CAI5792104.1"/>
    </source>
</evidence>
<organism evidence="18 19">
    <name type="scientific">Podarcis lilfordi</name>
    <name type="common">Lilford's wall lizard</name>
    <dbReference type="NCBI Taxonomy" id="74358"/>
    <lineage>
        <taxon>Eukaryota</taxon>
        <taxon>Metazoa</taxon>
        <taxon>Chordata</taxon>
        <taxon>Craniata</taxon>
        <taxon>Vertebrata</taxon>
        <taxon>Euteleostomi</taxon>
        <taxon>Lepidosauria</taxon>
        <taxon>Squamata</taxon>
        <taxon>Bifurcata</taxon>
        <taxon>Unidentata</taxon>
        <taxon>Episquamata</taxon>
        <taxon>Laterata</taxon>
        <taxon>Lacertibaenia</taxon>
        <taxon>Lacertidae</taxon>
        <taxon>Podarcis</taxon>
    </lineage>
</organism>
<evidence type="ECO:0000256" key="11">
    <source>
        <dbReference type="ARBA" id="ARBA00040751"/>
    </source>
</evidence>
<evidence type="ECO:0000256" key="8">
    <source>
        <dbReference type="ARBA" id="ARBA00023128"/>
    </source>
</evidence>
<feature type="domain" description="Peptidase M16 C-terminal" evidence="17">
    <location>
        <begin position="245"/>
        <end position="424"/>
    </location>
</feature>
<evidence type="ECO:0000256" key="1">
    <source>
        <dbReference type="ARBA" id="ARBA00004443"/>
    </source>
</evidence>
<evidence type="ECO:0000313" key="19">
    <source>
        <dbReference type="Proteomes" id="UP001178461"/>
    </source>
</evidence>
<comment type="similarity">
    <text evidence="10">Belongs to the peptidase M16 family. UQCRC2/QCR2 subfamily.</text>
</comment>
<evidence type="ECO:0000256" key="10">
    <source>
        <dbReference type="ARBA" id="ARBA00038146"/>
    </source>
</evidence>
<dbReference type="InterPro" id="IPR050361">
    <property type="entry name" value="MPP/UQCRC_Complex"/>
</dbReference>
<evidence type="ECO:0000256" key="9">
    <source>
        <dbReference type="ARBA" id="ARBA00023136"/>
    </source>
</evidence>
<dbReference type="Gene3D" id="3.30.830.10">
    <property type="entry name" value="Metalloenzyme, LuxS/M16 peptidase-like"/>
    <property type="match status" value="2"/>
</dbReference>
<sequence>MVRAARKEWQCGVDRKSLPLPGRPSWISSPGRLRRALWRAETMKPIPAAARCLSRRFYSLKTAPKVEAPGGAERSKVLLHPQDLEIAKLPNGLMIASLENYSPVSRIGVFIKAGSRYETTTNLGTAHLLRLASNLTTKGASAFKITRGIEAVGGSLSVTSTRENMVYSVECLRDYIDTVLEYLLNVTTAPEFRRWEVAEANPRLRIDKAIAFQNPQVGVLENLHAAAYRNALANSLYCPDYVIGKITSEQLHQFVQNNFTSGRMALVGLGVSHSDLKQIGEHYLNIRSGSGSAGEKAKYRGGEIRELNSHSLVHAAVVAEGAAVGSAEANAFSVLQHVLGAGPLIKRGSSVTSKLIQGVAKATALPFDAAAFNVNYSDSGLFGVYTVSQASAAGEVIKAALNQVKAIAQGGVTDAEVTRAKNQLKAAYLMSVESSEGLLDEIGSQALASGVYTSPSAAAEKIDSVATADIVNAAKKFVSGKKSMAASGDLANTPFVDEL</sequence>
<keyword evidence="6" id="KW-0249">Electron transport</keyword>
<comment type="subunit">
    <text evidence="15">Component of the ubiquinol-cytochrome c oxidoreductase (cytochrome b-c1 complex, complex III, CIII), a multisubunit enzyme composed of 11 subunits. The complex is composed of 3 respiratory subunits cytochrome b, cytochrome c1 and Rieske protein UQCRFS1, 2 core protein subunits UQCRC1/QCR1 and UQCRC2/QCR2, and 6 low-molecular weight protein subunits UQCRH/QCR6, UQCRB/QCR7, UQCRQ/QCR8, UQCR10/QCR9, UQCR11/QCR10 and subunit 9, the cleavage product of Rieske protein UQCRFS1. The complex exists as an obligatory dimer and forms supercomplexes (SCs) in the inner mitochondrial membrane with NADH-ubiquinone oxidoreductase (complex I, CI) and cytochrome c oxidase (complex IV, CIV), resulting in different assemblies (supercomplex SCI(1)III(2)IV(1) and megacomplex MCI(2)III(2)IV(2)). Interacts with RAB5IF. Interacts with STMP1.</text>
</comment>
<evidence type="ECO:0000259" key="17">
    <source>
        <dbReference type="Pfam" id="PF05193"/>
    </source>
</evidence>
<keyword evidence="19" id="KW-1185">Reference proteome</keyword>
<feature type="domain" description="Peptidase M16 N-terminal" evidence="16">
    <location>
        <begin position="95"/>
        <end position="240"/>
    </location>
</feature>
<evidence type="ECO:0000256" key="7">
    <source>
        <dbReference type="ARBA" id="ARBA00022990"/>
    </source>
</evidence>
<dbReference type="PANTHER" id="PTHR11851">
    <property type="entry name" value="METALLOPROTEASE"/>
    <property type="match status" value="1"/>
</dbReference>
<evidence type="ECO:0000256" key="5">
    <source>
        <dbReference type="ARBA" id="ARBA00022946"/>
    </source>
</evidence>
<dbReference type="GO" id="GO:0045275">
    <property type="term" value="C:respiratory chain complex III"/>
    <property type="evidence" value="ECO:0007669"/>
    <property type="project" value="UniProtKB-ARBA"/>
</dbReference>
<dbReference type="GO" id="GO:0046872">
    <property type="term" value="F:metal ion binding"/>
    <property type="evidence" value="ECO:0007669"/>
    <property type="project" value="InterPro"/>
</dbReference>
<keyword evidence="2" id="KW-0813">Transport</keyword>
<comment type="subcellular location">
    <subcellularLocation>
        <location evidence="1">Mitochondrion inner membrane</location>
        <topology evidence="1">Peripheral membrane protein</topology>
        <orientation evidence="1">Matrix side</orientation>
    </subcellularLocation>
</comment>
<evidence type="ECO:0000256" key="3">
    <source>
        <dbReference type="ARBA" id="ARBA00022660"/>
    </source>
</evidence>
<proteinExistence type="inferred from homology"/>
<evidence type="ECO:0000256" key="2">
    <source>
        <dbReference type="ARBA" id="ARBA00022448"/>
    </source>
</evidence>